<organism evidence="1 2">
    <name type="scientific">Phytomonospora endophytica</name>
    <dbReference type="NCBI Taxonomy" id="714109"/>
    <lineage>
        <taxon>Bacteria</taxon>
        <taxon>Bacillati</taxon>
        <taxon>Actinomycetota</taxon>
        <taxon>Actinomycetes</taxon>
        <taxon>Micromonosporales</taxon>
        <taxon>Micromonosporaceae</taxon>
        <taxon>Phytomonospora</taxon>
    </lineage>
</organism>
<gene>
    <name evidence="1" type="ORF">HNR73_005775</name>
</gene>
<dbReference type="AlphaFoldDB" id="A0A841FP65"/>
<protein>
    <submittedName>
        <fullName evidence="1">Uncharacterized protein</fullName>
    </submittedName>
</protein>
<accession>A0A841FP65</accession>
<reference evidence="1 2" key="1">
    <citation type="submission" date="2020-08" db="EMBL/GenBank/DDBJ databases">
        <title>Genomic Encyclopedia of Type Strains, Phase IV (KMG-IV): sequencing the most valuable type-strain genomes for metagenomic binning, comparative biology and taxonomic classification.</title>
        <authorList>
            <person name="Goeker M."/>
        </authorList>
    </citation>
    <scope>NUCLEOTIDE SEQUENCE [LARGE SCALE GENOMIC DNA]</scope>
    <source>
        <strain evidence="1 2">YIM 65646</strain>
    </source>
</reference>
<dbReference type="Proteomes" id="UP000548476">
    <property type="component" value="Unassembled WGS sequence"/>
</dbReference>
<name>A0A841FP65_9ACTN</name>
<evidence type="ECO:0000313" key="2">
    <source>
        <dbReference type="Proteomes" id="UP000548476"/>
    </source>
</evidence>
<keyword evidence="2" id="KW-1185">Reference proteome</keyword>
<dbReference type="RefSeq" id="WP_184790706.1">
    <property type="nucleotide sequence ID" value="NZ_BONT01000065.1"/>
</dbReference>
<sequence length="85" mass="9946">MSDGTQPADCPWDESFVIAPDRTIWHAWPRSGGWKEMPNYGKADFATNCYYNGNNKHQIDVWVQYTGAYYYSYHSGGAWHGWYRN</sequence>
<comment type="caution">
    <text evidence="1">The sequence shown here is derived from an EMBL/GenBank/DDBJ whole genome shotgun (WGS) entry which is preliminary data.</text>
</comment>
<proteinExistence type="predicted"/>
<dbReference type="EMBL" id="JACHGT010000014">
    <property type="protein sequence ID" value="MBB6037895.1"/>
    <property type="molecule type" value="Genomic_DNA"/>
</dbReference>
<evidence type="ECO:0000313" key="1">
    <source>
        <dbReference type="EMBL" id="MBB6037895.1"/>
    </source>
</evidence>